<gene>
    <name evidence="1" type="ORF">PXX05_06485</name>
</gene>
<organism evidence="1 2">
    <name type="scientific">Legionella cardiaca</name>
    <dbReference type="NCBI Taxonomy" id="1071983"/>
    <lineage>
        <taxon>Bacteria</taxon>
        <taxon>Pseudomonadati</taxon>
        <taxon>Pseudomonadota</taxon>
        <taxon>Gammaproteobacteria</taxon>
        <taxon>Legionellales</taxon>
        <taxon>Legionellaceae</taxon>
        <taxon>Legionella</taxon>
    </lineage>
</organism>
<protein>
    <submittedName>
        <fullName evidence="1">Uncharacterized protein</fullName>
    </submittedName>
</protein>
<keyword evidence="2" id="KW-1185">Reference proteome</keyword>
<proteinExistence type="predicted"/>
<evidence type="ECO:0000313" key="2">
    <source>
        <dbReference type="Proteomes" id="UP001222087"/>
    </source>
</evidence>
<accession>A0ABY8AW71</accession>
<name>A0ABY8AW71_9GAMM</name>
<sequence length="78" mass="9056">MKRDLARHAAVPPFYNLVTIVRNDPDLAPFYVVRLKFLLQFYYCEQTLLQRIKNLGLNGKILVPINNIALLFKILAIL</sequence>
<dbReference type="Proteomes" id="UP001222087">
    <property type="component" value="Chromosome"/>
</dbReference>
<evidence type="ECO:0000313" key="1">
    <source>
        <dbReference type="EMBL" id="WED44426.1"/>
    </source>
</evidence>
<dbReference type="EMBL" id="CP119078">
    <property type="protein sequence ID" value="WED44426.1"/>
    <property type="molecule type" value="Genomic_DNA"/>
</dbReference>
<dbReference type="RefSeq" id="WP_275090244.1">
    <property type="nucleotide sequence ID" value="NZ_CP119078.1"/>
</dbReference>
<reference evidence="1 2" key="1">
    <citation type="submission" date="2023-02" db="EMBL/GenBank/DDBJ databases">
        <title>Genome Sequence of L. cardiaca H63T.</title>
        <authorList>
            <person name="Lopez A.E."/>
            <person name="Cianciotto N.P."/>
        </authorList>
    </citation>
    <scope>NUCLEOTIDE SEQUENCE [LARGE SCALE GENOMIC DNA]</scope>
    <source>
        <strain evidence="1 2">H63</strain>
    </source>
</reference>